<gene>
    <name evidence="1" type="ORF">BCS90_10510</name>
</gene>
<accession>A0A7Z1MM27</accession>
<dbReference type="SUPFAM" id="SSF64182">
    <property type="entry name" value="DHH phosphoesterases"/>
    <property type="match status" value="1"/>
</dbReference>
<organism evidence="1">
    <name type="scientific">Vibrio cyclitrophicus</name>
    <dbReference type="NCBI Taxonomy" id="47951"/>
    <lineage>
        <taxon>Bacteria</taxon>
        <taxon>Pseudomonadati</taxon>
        <taxon>Pseudomonadota</taxon>
        <taxon>Gammaproteobacteria</taxon>
        <taxon>Vibrionales</taxon>
        <taxon>Vibrionaceae</taxon>
        <taxon>Vibrio</taxon>
    </lineage>
</organism>
<name>A0A7Z1MM27_9VIBR</name>
<protein>
    <submittedName>
        <fullName evidence="1">Acetyltransferase</fullName>
    </submittedName>
</protein>
<keyword evidence="1" id="KW-0808">Transferase</keyword>
<reference evidence="1" key="2">
    <citation type="journal article" date="2018" name="Nature">
        <title>A major lineage of non-tailed dsDNA viruses as unrecognized killers of marine bacteria.</title>
        <authorList>
            <person name="Kauffman K.M."/>
            <person name="Hussain F.A."/>
            <person name="Yang J."/>
            <person name="Arevalo P."/>
            <person name="Brown J.M."/>
            <person name="Chang W.K."/>
            <person name="VanInsberghe D."/>
            <person name="Elsherbini J."/>
            <person name="Sharma R.S."/>
            <person name="Cutler M.B."/>
            <person name="Kelly L."/>
            <person name="Polz M.F."/>
        </authorList>
    </citation>
    <scope>NUCLEOTIDE SEQUENCE</scope>
    <source>
        <strain evidence="1">10N.222.46.E12</strain>
    </source>
</reference>
<sequence>MHYDVFNGDADGIIALLQLRLSQPKESVLVTGVKRDIKLVSQVVNQMMGQGKQGDSSSVTVLDVSMEKNLSALHSLLDASIDVFYCDHHRTGEVPKSRYLETLIDTAPECCTSLLINRKLKGEHVAWAIAAAFGDNLKAVAVQLAVENGLDQAEIDFLEELGTLVNYNGYGSSLSDLHFTPIELYQALYQYPNPFDLLADQDSVFYQLRNAYKNDHQKLMSITPVHESEFARVFELPGETWARRISGVFGNEIVNQDPSRAQAVLTKNQDDKSYTVSLRAPLSNRTGADEICASFDTGGGRKAAAGINQLPETDKQRFINTLTSYYSNKP</sequence>
<dbReference type="AlphaFoldDB" id="A0A7Z1MM27"/>
<dbReference type="InterPro" id="IPR038763">
    <property type="entry name" value="DHH_sf"/>
</dbReference>
<evidence type="ECO:0000313" key="1">
    <source>
        <dbReference type="EMBL" id="PMP31852.1"/>
    </source>
</evidence>
<comment type="caution">
    <text evidence="1">The sequence shown here is derived from an EMBL/GenBank/DDBJ whole genome shotgun (WGS) entry which is preliminary data.</text>
</comment>
<reference evidence="1" key="1">
    <citation type="submission" date="2016-07" db="EMBL/GenBank/DDBJ databases">
        <authorList>
            <person name="Kauffman K."/>
            <person name="Arevalo P."/>
            <person name="Polz M.F."/>
        </authorList>
    </citation>
    <scope>NUCLEOTIDE SEQUENCE</scope>
    <source>
        <strain evidence="1">10N.222.46.E12</strain>
    </source>
</reference>
<dbReference type="RefSeq" id="WP_010441154.1">
    <property type="nucleotide sequence ID" value="NZ_AP025480.1"/>
</dbReference>
<dbReference type="GO" id="GO:0016740">
    <property type="term" value="F:transferase activity"/>
    <property type="evidence" value="ECO:0007669"/>
    <property type="project" value="UniProtKB-KW"/>
</dbReference>
<dbReference type="EMBL" id="MDBS01000016">
    <property type="protein sequence ID" value="PMP31852.1"/>
    <property type="molecule type" value="Genomic_DNA"/>
</dbReference>
<dbReference type="GeneID" id="50230135"/>
<proteinExistence type="predicted"/>